<dbReference type="OrthoDB" id="2692824at2759"/>
<reference evidence="3 4" key="1">
    <citation type="submission" date="2014-04" db="EMBL/GenBank/DDBJ databases">
        <authorList>
            <consortium name="DOE Joint Genome Institute"/>
            <person name="Kuo A."/>
            <person name="Kohler A."/>
            <person name="Costa M.D."/>
            <person name="Nagy L.G."/>
            <person name="Floudas D."/>
            <person name="Copeland A."/>
            <person name="Barry K.W."/>
            <person name="Cichocki N."/>
            <person name="Veneault-Fourrey C."/>
            <person name="LaButti K."/>
            <person name="Lindquist E.A."/>
            <person name="Lipzen A."/>
            <person name="Lundell T."/>
            <person name="Morin E."/>
            <person name="Murat C."/>
            <person name="Sun H."/>
            <person name="Tunlid A."/>
            <person name="Henrissat B."/>
            <person name="Grigoriev I.V."/>
            <person name="Hibbett D.S."/>
            <person name="Martin F."/>
            <person name="Nordberg H.P."/>
            <person name="Cantor M.N."/>
            <person name="Hua S.X."/>
        </authorList>
    </citation>
    <scope>NUCLEOTIDE SEQUENCE [LARGE SCALE GENOMIC DNA]</scope>
    <source>
        <strain evidence="3 4">441</strain>
    </source>
</reference>
<feature type="compositionally biased region" description="Acidic residues" evidence="2">
    <location>
        <begin position="180"/>
        <end position="195"/>
    </location>
</feature>
<feature type="coiled-coil region" evidence="1">
    <location>
        <begin position="11"/>
        <end position="49"/>
    </location>
</feature>
<keyword evidence="4" id="KW-1185">Reference proteome</keyword>
<name>A0A0C9YUJ9_9AGAM</name>
<dbReference type="EMBL" id="KN833967">
    <property type="protein sequence ID" value="KIK13902.1"/>
    <property type="molecule type" value="Genomic_DNA"/>
</dbReference>
<proteinExistence type="predicted"/>
<feature type="compositionally biased region" description="Basic and acidic residues" evidence="2">
    <location>
        <begin position="166"/>
        <end position="178"/>
    </location>
</feature>
<accession>A0A0C9YUJ9</accession>
<evidence type="ECO:0000313" key="4">
    <source>
        <dbReference type="Proteomes" id="UP000054018"/>
    </source>
</evidence>
<dbReference type="AlphaFoldDB" id="A0A0C9YUJ9"/>
<evidence type="ECO:0000256" key="2">
    <source>
        <dbReference type="SAM" id="MobiDB-lite"/>
    </source>
</evidence>
<dbReference type="HOGENOM" id="CLU_1142953_0_0_1"/>
<reference evidence="4" key="2">
    <citation type="submission" date="2015-01" db="EMBL/GenBank/DDBJ databases">
        <title>Evolutionary Origins and Diversification of the Mycorrhizal Mutualists.</title>
        <authorList>
            <consortium name="DOE Joint Genome Institute"/>
            <consortium name="Mycorrhizal Genomics Consortium"/>
            <person name="Kohler A."/>
            <person name="Kuo A."/>
            <person name="Nagy L.G."/>
            <person name="Floudas D."/>
            <person name="Copeland A."/>
            <person name="Barry K.W."/>
            <person name="Cichocki N."/>
            <person name="Veneault-Fourrey C."/>
            <person name="LaButti K."/>
            <person name="Lindquist E.A."/>
            <person name="Lipzen A."/>
            <person name="Lundell T."/>
            <person name="Morin E."/>
            <person name="Murat C."/>
            <person name="Riley R."/>
            <person name="Ohm R."/>
            <person name="Sun H."/>
            <person name="Tunlid A."/>
            <person name="Henrissat B."/>
            <person name="Grigoriev I.V."/>
            <person name="Hibbett D.S."/>
            <person name="Martin F."/>
        </authorList>
    </citation>
    <scope>NUCLEOTIDE SEQUENCE [LARGE SCALE GENOMIC DNA]</scope>
    <source>
        <strain evidence="4">441</strain>
    </source>
</reference>
<gene>
    <name evidence="3" type="ORF">PISMIDRAFT_17666</name>
</gene>
<evidence type="ECO:0000313" key="3">
    <source>
        <dbReference type="EMBL" id="KIK13902.1"/>
    </source>
</evidence>
<keyword evidence="1" id="KW-0175">Coiled coil</keyword>
<feature type="region of interest" description="Disordered" evidence="2">
    <location>
        <begin position="152"/>
        <end position="198"/>
    </location>
</feature>
<dbReference type="Proteomes" id="UP000054018">
    <property type="component" value="Unassembled WGS sequence"/>
</dbReference>
<organism evidence="3 4">
    <name type="scientific">Pisolithus microcarpus 441</name>
    <dbReference type="NCBI Taxonomy" id="765257"/>
    <lineage>
        <taxon>Eukaryota</taxon>
        <taxon>Fungi</taxon>
        <taxon>Dikarya</taxon>
        <taxon>Basidiomycota</taxon>
        <taxon>Agaricomycotina</taxon>
        <taxon>Agaricomycetes</taxon>
        <taxon>Agaricomycetidae</taxon>
        <taxon>Boletales</taxon>
        <taxon>Sclerodermatineae</taxon>
        <taxon>Pisolithaceae</taxon>
        <taxon>Pisolithus</taxon>
    </lineage>
</organism>
<dbReference type="STRING" id="765257.A0A0C9YUJ9"/>
<sequence>MSCTVMLESCNNELKDENSHLKAQLLEVRQQADEAKKQAEEAQKAVLEKAKGKDHHLDSKIAWMRPSQLKALRRNQLQKAMHLEDNKDLYLSILQTIWDLMTQVNLDIKKDYCLQPHEKIGKLFCVPHLAKFENDWATAEILKQFLHNKCKPKKRARESSSPGDPRGSDQTKCHHINDLDGSDSEMEELTEDDAMGSDFDGNTYDRFVVQASSLEPTAGYEARSNTIPCF</sequence>
<protein>
    <submittedName>
        <fullName evidence="3">Uncharacterized protein</fullName>
    </submittedName>
</protein>
<evidence type="ECO:0000256" key="1">
    <source>
        <dbReference type="SAM" id="Coils"/>
    </source>
</evidence>